<dbReference type="GO" id="GO:0048208">
    <property type="term" value="P:COPII vesicle coating"/>
    <property type="evidence" value="ECO:0007669"/>
    <property type="project" value="InterPro"/>
</dbReference>
<feature type="coiled-coil region" evidence="1">
    <location>
        <begin position="109"/>
        <end position="136"/>
    </location>
</feature>
<dbReference type="InterPro" id="IPR034857">
    <property type="entry name" value="PB1_TFG"/>
</dbReference>
<dbReference type="RefSeq" id="XP_028145072.1">
    <property type="nucleotide sequence ID" value="XM_028289271.1"/>
</dbReference>
<dbReference type="CDD" id="cd06401">
    <property type="entry name" value="PB1_TFG"/>
    <property type="match status" value="1"/>
</dbReference>
<keyword evidence="1" id="KW-0175">Coiled coil</keyword>
<proteinExistence type="predicted"/>
<evidence type="ECO:0000256" key="2">
    <source>
        <dbReference type="SAM" id="MobiDB-lite"/>
    </source>
</evidence>
<dbReference type="AlphaFoldDB" id="A0A6P7GG84"/>
<dbReference type="InterPro" id="IPR000270">
    <property type="entry name" value="PB1_dom"/>
</dbReference>
<evidence type="ECO:0000313" key="4">
    <source>
        <dbReference type="EnsemblMetazoa" id="XP_050499767.1"/>
    </source>
</evidence>
<sequence>MEIKSDLDLSGKLIIKVQLGDDIRRIPIHNESLTYDELVLMMQRVFRGKLSANDDITIKYKDEDGDLITIFESNDLSFAIQCSRILKLQILLNSDLKNDSASALSSTEVTNLKKQLRNIRDQVNTLLDTIDVHENKTLNSGLQETGDTSNLDLNQSSSSLNKVNSSEFDPLQDKGQKNGTEDAKDSSKPSTPQINNEGNLTKQKSNRAGSRPQSVSMATTPGQQSVVTSAANPHGITDYFGRSSSATNFPGMQYSSLPYPQQYNFQSTGRYVPQVMDSSQVPSSNAYSNPPQGSLSYPQQQQYGHPPVVYPASAQGNPYSKGFTQPSPQHGFMPPRQ</sequence>
<feature type="compositionally biased region" description="Low complexity" evidence="2">
    <location>
        <begin position="149"/>
        <end position="166"/>
    </location>
</feature>
<evidence type="ECO:0000313" key="6">
    <source>
        <dbReference type="RefSeq" id="XP_028145072.1"/>
    </source>
</evidence>
<feature type="compositionally biased region" description="Polar residues" evidence="2">
    <location>
        <begin position="138"/>
        <end position="148"/>
    </location>
</feature>
<reference evidence="6" key="1">
    <citation type="submission" date="2025-04" db="UniProtKB">
        <authorList>
            <consortium name="RefSeq"/>
        </authorList>
    </citation>
    <scope>IDENTIFICATION</scope>
    <source>
        <tissue evidence="6">Whole insect</tissue>
    </source>
</reference>
<evidence type="ECO:0000259" key="3">
    <source>
        <dbReference type="PROSITE" id="PS51745"/>
    </source>
</evidence>
<dbReference type="Gene3D" id="3.10.20.90">
    <property type="entry name" value="Phosphatidylinositol 3-kinase Catalytic Subunit, Chain A, domain 1"/>
    <property type="match status" value="1"/>
</dbReference>
<dbReference type="Proteomes" id="UP001652700">
    <property type="component" value="Unplaced"/>
</dbReference>
<dbReference type="GO" id="GO:0070971">
    <property type="term" value="C:endoplasmic reticulum exit site"/>
    <property type="evidence" value="ECO:0007669"/>
    <property type="project" value="TreeGrafter"/>
</dbReference>
<protein>
    <submittedName>
        <fullName evidence="6">Protein TFG-like isoform X1</fullName>
    </submittedName>
</protein>
<feature type="domain" description="PB1" evidence="3">
    <location>
        <begin position="12"/>
        <end position="93"/>
    </location>
</feature>
<dbReference type="PANTHER" id="PTHR15335:SF7">
    <property type="entry name" value="PROTEIN TFG"/>
    <property type="match status" value="1"/>
</dbReference>
<feature type="compositionally biased region" description="Polar residues" evidence="2">
    <location>
        <begin position="188"/>
        <end position="229"/>
    </location>
</feature>
<gene>
    <name evidence="6" type="primary">LOC114338668</name>
</gene>
<dbReference type="EnsemblMetazoa" id="XM_050643810.1">
    <property type="protein sequence ID" value="XP_050499767.1"/>
    <property type="gene ID" value="LOC126880113"/>
</dbReference>
<evidence type="ECO:0000313" key="5">
    <source>
        <dbReference type="Proteomes" id="UP001652700"/>
    </source>
</evidence>
<dbReference type="InterPro" id="IPR033512">
    <property type="entry name" value="TFG"/>
</dbReference>
<feature type="region of interest" description="Disordered" evidence="2">
    <location>
        <begin position="278"/>
        <end position="337"/>
    </location>
</feature>
<dbReference type="InParanoid" id="A0A6P7GG84"/>
<feature type="region of interest" description="Disordered" evidence="2">
    <location>
        <begin position="138"/>
        <end position="229"/>
    </location>
</feature>
<dbReference type="SMART" id="SM00666">
    <property type="entry name" value="PB1"/>
    <property type="match status" value="1"/>
</dbReference>
<accession>A0A6P7GG84</accession>
<dbReference type="Pfam" id="PF00564">
    <property type="entry name" value="PB1"/>
    <property type="match status" value="1"/>
</dbReference>
<dbReference type="GO" id="GO:0042802">
    <property type="term" value="F:identical protein binding"/>
    <property type="evidence" value="ECO:0007669"/>
    <property type="project" value="InterPro"/>
</dbReference>
<name>A0A6P7GG84_DIAVI</name>
<dbReference type="SUPFAM" id="SSF54277">
    <property type="entry name" value="CAD &amp; PB1 domains"/>
    <property type="match status" value="1"/>
</dbReference>
<reference evidence="4" key="2">
    <citation type="submission" date="2025-05" db="UniProtKB">
        <authorList>
            <consortium name="EnsemblMetazoa"/>
        </authorList>
    </citation>
    <scope>IDENTIFICATION</scope>
</reference>
<feature type="compositionally biased region" description="Polar residues" evidence="2">
    <location>
        <begin position="314"/>
        <end position="328"/>
    </location>
</feature>
<dbReference type="InterPro" id="IPR053793">
    <property type="entry name" value="PB1-like"/>
</dbReference>
<dbReference type="PROSITE" id="PS51745">
    <property type="entry name" value="PB1"/>
    <property type="match status" value="1"/>
</dbReference>
<feature type="compositionally biased region" description="Basic and acidic residues" evidence="2">
    <location>
        <begin position="171"/>
        <end position="187"/>
    </location>
</feature>
<dbReference type="PANTHER" id="PTHR15335">
    <property type="entry name" value="PROTEIN TFG"/>
    <property type="match status" value="1"/>
</dbReference>
<keyword evidence="5" id="KW-1185">Reference proteome</keyword>
<evidence type="ECO:0000256" key="1">
    <source>
        <dbReference type="SAM" id="Coils"/>
    </source>
</evidence>
<organism evidence="6">
    <name type="scientific">Diabrotica virgifera virgifera</name>
    <name type="common">western corn rootworm</name>
    <dbReference type="NCBI Taxonomy" id="50390"/>
    <lineage>
        <taxon>Eukaryota</taxon>
        <taxon>Metazoa</taxon>
        <taxon>Ecdysozoa</taxon>
        <taxon>Arthropoda</taxon>
        <taxon>Hexapoda</taxon>
        <taxon>Insecta</taxon>
        <taxon>Pterygota</taxon>
        <taxon>Neoptera</taxon>
        <taxon>Endopterygota</taxon>
        <taxon>Coleoptera</taxon>
        <taxon>Polyphaga</taxon>
        <taxon>Cucujiformia</taxon>
        <taxon>Chrysomeloidea</taxon>
        <taxon>Chrysomelidae</taxon>
        <taxon>Galerucinae</taxon>
        <taxon>Diabroticina</taxon>
        <taxon>Diabroticites</taxon>
        <taxon>Diabrotica</taxon>
    </lineage>
</organism>
<feature type="compositionally biased region" description="Polar residues" evidence="2">
    <location>
        <begin position="278"/>
        <end position="303"/>
    </location>
</feature>
<dbReference type="OrthoDB" id="1594986at2759"/>